<evidence type="ECO:0000313" key="2">
    <source>
        <dbReference type="Proteomes" id="UP000831701"/>
    </source>
</evidence>
<keyword evidence="2" id="KW-1185">Reference proteome</keyword>
<name>A0ACB8W429_9TELE</name>
<accession>A0ACB8W429</accession>
<gene>
    <name evidence="1" type="ORF">L3Q82_012532</name>
</gene>
<proteinExistence type="predicted"/>
<reference evidence="1" key="1">
    <citation type="submission" date="2022-04" db="EMBL/GenBank/DDBJ databases">
        <title>Jade perch genome.</title>
        <authorList>
            <person name="Chao B."/>
        </authorList>
    </citation>
    <scope>NUCLEOTIDE SEQUENCE</scope>
    <source>
        <strain evidence="1">CB-2022</strain>
    </source>
</reference>
<dbReference type="EMBL" id="CM041545">
    <property type="protein sequence ID" value="KAI3362203.1"/>
    <property type="molecule type" value="Genomic_DNA"/>
</dbReference>
<sequence>MDSSGGGHGMARLGLFLVLMGLWRFSDACPASCTCSISRIVCIDSMPGIEDFPVLTLDDMENITEIYIANQNNQNQNRLFDINDNSLRNYINLRNLLLLSGNPLDCVCENLWIKLRLLEESDGQDLKCIDDRGEERDFITLTPPDCVVPKVEVTPKTVTEMQGTDVKAVCSASGSPPPVILWNLDMISTHHEIEPSDTGSSLTLSNLSPLDNGRMIICSAENMVGQTEATLELNILFAPTIQQLLGPERDHHWCIPFSVTGNPKPELQWYHENVPLQEQDYIRTLIHLYTESQYHGCLQLVNPTHIHNGVYRLVAKNKYGQDEKKVSAQFIDPPDIDHTGVNSMLCFHYKINSSMMSTYFSTCGLKLLLVSDQTTLTSILPFSDPPGPPLDDSVAVYVVVGIAGVALTGCVLMVIILKYGRNSKFGIKGELIFSEEYYDSSYEASITDVKQLMKNSTTLLRNPYSSSSVISNDDDSASPLHHVSNGNNTPSSSEMGPDAVIIGMTKIPVIENPQYFRNSGSMLKSDTFVQHIKRHNIVLKRELGEGAFGKVFLAECYNLTPDQEKLHVAVKVRSDNHRSCHSTLKEANESGRADFYREAELLTNLQHEHIVTFYGVCVESDPLIMVFEYMKHGDLNKFLRSHGPDAVLMADGQHSILVELTQSQMLHIAQQIAAGMVYLASQHFVHRDLATRNCLVGENLLVKIGDFGMSRDVYSTDYYRVGGHTMLPIRWMPPESIMYRRFTTESDVWSLGVVLWEIFTYGKQPWYQLSNNEVIECITQGRVLQRPRTCPKEVYDLMLGCWQREPYMRLNIKEIHSMLQSLAKASPVYLDILG</sequence>
<organism evidence="1 2">
    <name type="scientific">Scortum barcoo</name>
    <name type="common">barcoo grunter</name>
    <dbReference type="NCBI Taxonomy" id="214431"/>
    <lineage>
        <taxon>Eukaryota</taxon>
        <taxon>Metazoa</taxon>
        <taxon>Chordata</taxon>
        <taxon>Craniata</taxon>
        <taxon>Vertebrata</taxon>
        <taxon>Euteleostomi</taxon>
        <taxon>Actinopterygii</taxon>
        <taxon>Neopterygii</taxon>
        <taxon>Teleostei</taxon>
        <taxon>Neoteleostei</taxon>
        <taxon>Acanthomorphata</taxon>
        <taxon>Eupercaria</taxon>
        <taxon>Centrarchiformes</taxon>
        <taxon>Terapontoidei</taxon>
        <taxon>Terapontidae</taxon>
        <taxon>Scortum</taxon>
    </lineage>
</organism>
<protein>
    <submittedName>
        <fullName evidence="1">Uncharacterized protein</fullName>
    </submittedName>
</protein>
<dbReference type="Proteomes" id="UP000831701">
    <property type="component" value="Chromosome 15"/>
</dbReference>
<evidence type="ECO:0000313" key="1">
    <source>
        <dbReference type="EMBL" id="KAI3362203.1"/>
    </source>
</evidence>
<comment type="caution">
    <text evidence="1">The sequence shown here is derived from an EMBL/GenBank/DDBJ whole genome shotgun (WGS) entry which is preliminary data.</text>
</comment>